<feature type="compositionally biased region" description="Low complexity" evidence="1">
    <location>
        <begin position="258"/>
        <end position="272"/>
    </location>
</feature>
<dbReference type="RefSeq" id="WP_143040195.1">
    <property type="nucleotide sequence ID" value="NZ_FNMZ01000001.1"/>
</dbReference>
<gene>
    <name evidence="3" type="ORF">SAMN05444336_101587</name>
</gene>
<dbReference type="InterPro" id="IPR007314">
    <property type="entry name" value="Cofac_haem-bd_dom"/>
</dbReference>
<evidence type="ECO:0000313" key="4">
    <source>
        <dbReference type="Proteomes" id="UP000199118"/>
    </source>
</evidence>
<dbReference type="Proteomes" id="UP000199118">
    <property type="component" value="Unassembled WGS sequence"/>
</dbReference>
<feature type="compositionally biased region" description="Gly residues" evidence="1">
    <location>
        <begin position="273"/>
        <end position="291"/>
    </location>
</feature>
<evidence type="ECO:0000313" key="3">
    <source>
        <dbReference type="EMBL" id="SDW28113.1"/>
    </source>
</evidence>
<dbReference type="SUPFAM" id="SSF159501">
    <property type="entry name" value="EreA/ChaN-like"/>
    <property type="match status" value="2"/>
</dbReference>
<accession>A0A1H2S8W8</accession>
<keyword evidence="4" id="KW-1185">Reference proteome</keyword>
<dbReference type="Gene3D" id="3.40.50.11550">
    <property type="match status" value="2"/>
</dbReference>
<dbReference type="OrthoDB" id="9795827at2"/>
<dbReference type="Pfam" id="PF04187">
    <property type="entry name" value="Cofac_haem_bdg"/>
    <property type="match status" value="1"/>
</dbReference>
<feature type="region of interest" description="Disordered" evidence="1">
    <location>
        <begin position="258"/>
        <end position="302"/>
    </location>
</feature>
<proteinExistence type="predicted"/>
<sequence length="405" mass="39997">MRYGRDRLGRVAAVGLAAAGLAAGMAAGLAAGGAALAQVGGAEARSATPRALILTLPGGAPVPDLDALAALARGHDLVVLGEIHDNPRHHALQAELVRRLAPTGLAYEMLKSTDAPALAALRRSGAPEAELRAAAEAGGWAAYLPSMLAAPDAPIAGAGLSRDMLRLAIGDSAAAAIGPALREAGEPGEAGAVYGLDAPPDAAAQAQVEAEMAEAHCGALPEAMLPGMAEAQRLRDAAFAAALLRARRAGLALMGAQDAPRGGARAGSSPAGHAGGVERGGGDGTGDGAGSGREQAAPARVSAGPAVLVTGDGHARRDRGVPAYLGRAAPGLATLSVAMVEWPDGVSFDADGSGPDGSEPDWRAALAPWAPEGGPAEAAPFDIVVITARAEREDPCAGFATPAQD</sequence>
<dbReference type="EMBL" id="FNMZ01000001">
    <property type="protein sequence ID" value="SDW28113.1"/>
    <property type="molecule type" value="Genomic_DNA"/>
</dbReference>
<name>A0A1H2S8W8_9RHOB</name>
<dbReference type="AlphaFoldDB" id="A0A1H2S8W8"/>
<evidence type="ECO:0000259" key="2">
    <source>
        <dbReference type="Pfam" id="PF04187"/>
    </source>
</evidence>
<feature type="domain" description="Haem-binding uptake Tiki superfamily ChaN" evidence="2">
    <location>
        <begin position="71"/>
        <end position="248"/>
    </location>
</feature>
<organism evidence="3 4">
    <name type="scientific">Albimonas donghaensis</name>
    <dbReference type="NCBI Taxonomy" id="356660"/>
    <lineage>
        <taxon>Bacteria</taxon>
        <taxon>Pseudomonadati</taxon>
        <taxon>Pseudomonadota</taxon>
        <taxon>Alphaproteobacteria</taxon>
        <taxon>Rhodobacterales</taxon>
        <taxon>Paracoccaceae</taxon>
        <taxon>Albimonas</taxon>
    </lineage>
</organism>
<evidence type="ECO:0000256" key="1">
    <source>
        <dbReference type="SAM" id="MobiDB-lite"/>
    </source>
</evidence>
<reference evidence="3 4" key="1">
    <citation type="submission" date="2016-10" db="EMBL/GenBank/DDBJ databases">
        <authorList>
            <person name="de Groot N.N."/>
        </authorList>
    </citation>
    <scope>NUCLEOTIDE SEQUENCE [LARGE SCALE GENOMIC DNA]</scope>
    <source>
        <strain evidence="3 4">DSM 17890</strain>
    </source>
</reference>
<dbReference type="STRING" id="356660.SAMN05444336_101587"/>
<protein>
    <submittedName>
        <fullName evidence="3">Uncharacterized iron-regulated protein</fullName>
    </submittedName>
</protein>